<organism evidence="2 3">
    <name type="scientific">Acrocarpospora macrocephala</name>
    <dbReference type="NCBI Taxonomy" id="150177"/>
    <lineage>
        <taxon>Bacteria</taxon>
        <taxon>Bacillati</taxon>
        <taxon>Actinomycetota</taxon>
        <taxon>Actinomycetes</taxon>
        <taxon>Streptosporangiales</taxon>
        <taxon>Streptosporangiaceae</taxon>
        <taxon>Acrocarpospora</taxon>
    </lineage>
</organism>
<dbReference type="EMBL" id="BLAE01000003">
    <property type="protein sequence ID" value="GES06646.1"/>
    <property type="molecule type" value="Genomic_DNA"/>
</dbReference>
<feature type="transmembrane region" description="Helical" evidence="1">
    <location>
        <begin position="34"/>
        <end position="55"/>
    </location>
</feature>
<keyword evidence="1" id="KW-0472">Membrane</keyword>
<dbReference type="Proteomes" id="UP000331127">
    <property type="component" value="Unassembled WGS sequence"/>
</dbReference>
<accession>A0A5M3WCT2</accession>
<evidence type="ECO:0000313" key="2">
    <source>
        <dbReference type="EMBL" id="GES06646.1"/>
    </source>
</evidence>
<keyword evidence="1" id="KW-1133">Transmembrane helix</keyword>
<proteinExistence type="predicted"/>
<gene>
    <name evidence="2" type="ORF">Amac_002410</name>
</gene>
<keyword evidence="1" id="KW-0812">Transmembrane</keyword>
<evidence type="ECO:0000313" key="3">
    <source>
        <dbReference type="Proteomes" id="UP000331127"/>
    </source>
</evidence>
<name>A0A5M3WCT2_9ACTN</name>
<comment type="caution">
    <text evidence="2">The sequence shown here is derived from an EMBL/GenBank/DDBJ whole genome shotgun (WGS) entry which is preliminary data.</text>
</comment>
<sequence>MERPETPLNLRIALAVFGLVVSAALGVLSWLAGWFVAAVALWAIAVIAVVNLIVLTQKRIKRGDGNSLFG</sequence>
<feature type="transmembrane region" description="Helical" evidence="1">
    <location>
        <begin position="12"/>
        <end position="28"/>
    </location>
</feature>
<dbReference type="AlphaFoldDB" id="A0A5M3WCT2"/>
<evidence type="ECO:0000256" key="1">
    <source>
        <dbReference type="SAM" id="Phobius"/>
    </source>
</evidence>
<protein>
    <submittedName>
        <fullName evidence="2">Uncharacterized protein</fullName>
    </submittedName>
</protein>
<reference evidence="2 3" key="1">
    <citation type="submission" date="2019-10" db="EMBL/GenBank/DDBJ databases">
        <title>Whole genome shotgun sequence of Acrocarpospora macrocephala NBRC 16266.</title>
        <authorList>
            <person name="Ichikawa N."/>
            <person name="Kimura A."/>
            <person name="Kitahashi Y."/>
            <person name="Komaki H."/>
            <person name="Oguchi A."/>
        </authorList>
    </citation>
    <scope>NUCLEOTIDE SEQUENCE [LARGE SCALE GENOMIC DNA]</scope>
    <source>
        <strain evidence="2 3">NBRC 16266</strain>
    </source>
</reference>
<keyword evidence="3" id="KW-1185">Reference proteome</keyword>